<dbReference type="AlphaFoldDB" id="A0A6A7KB74"/>
<dbReference type="InterPro" id="IPR050312">
    <property type="entry name" value="IolE/XylAMocC-like"/>
</dbReference>
<dbReference type="SUPFAM" id="SSF51658">
    <property type="entry name" value="Xylose isomerase-like"/>
    <property type="match status" value="1"/>
</dbReference>
<comment type="caution">
    <text evidence="2">The sequence shown here is derived from an EMBL/GenBank/DDBJ whole genome shotgun (WGS) entry which is preliminary data.</text>
</comment>
<dbReference type="Gene3D" id="3.20.20.150">
    <property type="entry name" value="Divalent-metal-dependent TIM barrel enzymes"/>
    <property type="match status" value="1"/>
</dbReference>
<gene>
    <name evidence="2" type="ORF">GC105_12480</name>
</gene>
<evidence type="ECO:0000259" key="1">
    <source>
        <dbReference type="Pfam" id="PF01261"/>
    </source>
</evidence>
<dbReference type="RefSeq" id="WP_152805274.1">
    <property type="nucleotide sequence ID" value="NZ_WHNX01000022.1"/>
</dbReference>
<accession>A0A6A7KB74</accession>
<feature type="domain" description="Xylose isomerase-like TIM barrel" evidence="1">
    <location>
        <begin position="20"/>
        <end position="232"/>
    </location>
</feature>
<reference evidence="2 3" key="1">
    <citation type="submission" date="2019-10" db="EMBL/GenBank/DDBJ databases">
        <title>Alkalibaculum tamaniensis sp.nov., a new alkaliphilic acetogen, isolated on methoxylated aromatics from a mud volcano.</title>
        <authorList>
            <person name="Khomyakova M.A."/>
            <person name="Merkel A.Y."/>
            <person name="Bonch-Osmolovskaya E.A."/>
            <person name="Slobodkin A.I."/>
        </authorList>
    </citation>
    <scope>NUCLEOTIDE SEQUENCE [LARGE SCALE GENOMIC DNA]</scope>
    <source>
        <strain evidence="2 3">M08DMB</strain>
    </source>
</reference>
<dbReference type="InterPro" id="IPR013022">
    <property type="entry name" value="Xyl_isomerase-like_TIM-brl"/>
</dbReference>
<protein>
    <submittedName>
        <fullName evidence="2">TIM barrel protein</fullName>
    </submittedName>
</protein>
<organism evidence="2 3">
    <name type="scientific">Alkalibaculum sporogenes</name>
    <dbReference type="NCBI Taxonomy" id="2655001"/>
    <lineage>
        <taxon>Bacteria</taxon>
        <taxon>Bacillati</taxon>
        <taxon>Bacillota</taxon>
        <taxon>Clostridia</taxon>
        <taxon>Eubacteriales</taxon>
        <taxon>Eubacteriaceae</taxon>
        <taxon>Alkalibaculum</taxon>
    </lineage>
</organism>
<name>A0A6A7KB74_9FIRM</name>
<evidence type="ECO:0000313" key="2">
    <source>
        <dbReference type="EMBL" id="MPW26605.1"/>
    </source>
</evidence>
<dbReference type="InterPro" id="IPR036237">
    <property type="entry name" value="Xyl_isomerase-like_sf"/>
</dbReference>
<dbReference type="EMBL" id="WHNX01000022">
    <property type="protein sequence ID" value="MPW26605.1"/>
    <property type="molecule type" value="Genomic_DNA"/>
</dbReference>
<dbReference type="Pfam" id="PF01261">
    <property type="entry name" value="AP_endonuc_2"/>
    <property type="match status" value="1"/>
</dbReference>
<keyword evidence="3" id="KW-1185">Reference proteome</keyword>
<dbReference type="Proteomes" id="UP000440004">
    <property type="component" value="Unassembled WGS sequence"/>
</dbReference>
<sequence length="260" mass="30472">MKKCIFSWFGFIIPLPERLRLIKESNFDATCLWWEDETYPKIIKVDDMPNIVRDNGLSIDNIHCPYKDINKLWSHHKSERESVVDTYYKYIDACTKHNISNMVMHVTDEGFICERTSLGVESFLLLAKRAEENGINIAIENTRDMDIVDHILTEIKSNHLGLCYDSSHDWIYGQSEGELLEKWKHRLFCTHLSDNDRLDDRHWIVGDGEIVWDKIIANIINADIDYITMELMSSKEQISDPKIFLNTAYSRLDYIMGNCQ</sequence>
<evidence type="ECO:0000313" key="3">
    <source>
        <dbReference type="Proteomes" id="UP000440004"/>
    </source>
</evidence>
<proteinExistence type="predicted"/>
<dbReference type="PANTHER" id="PTHR12110">
    <property type="entry name" value="HYDROXYPYRUVATE ISOMERASE"/>
    <property type="match status" value="1"/>
</dbReference>